<dbReference type="Gene3D" id="2.30.110.10">
    <property type="entry name" value="Electron Transport, Fmn-binding Protein, Chain A"/>
    <property type="match status" value="1"/>
</dbReference>
<dbReference type="eggNOG" id="arCOG00512">
    <property type="taxonomic scope" value="Archaea"/>
</dbReference>
<protein>
    <submittedName>
        <fullName evidence="1">Pyridoxamine 5'-phosphate oxidase-related FMN-binding</fullName>
    </submittedName>
</protein>
<evidence type="ECO:0000313" key="1">
    <source>
        <dbReference type="EMBL" id="ACV48569.1"/>
    </source>
</evidence>
<organism evidence="1 2">
    <name type="scientific">Halomicrobium mukohataei (strain ATCC 700874 / DSM 12286 / JCM 9738 / NCIMB 13541)</name>
    <name type="common">Haloarcula mukohataei</name>
    <dbReference type="NCBI Taxonomy" id="485914"/>
    <lineage>
        <taxon>Archaea</taxon>
        <taxon>Methanobacteriati</taxon>
        <taxon>Methanobacteriota</taxon>
        <taxon>Stenosarchaea group</taxon>
        <taxon>Halobacteria</taxon>
        <taxon>Halobacteriales</taxon>
        <taxon>Haloarculaceae</taxon>
        <taxon>Halomicrobium</taxon>
    </lineage>
</organism>
<dbReference type="AlphaFoldDB" id="C7NYA9"/>
<gene>
    <name evidence="1" type="ordered locus">Hmuk_2461</name>
</gene>
<dbReference type="Pfam" id="PF12900">
    <property type="entry name" value="Pyridox_ox_2"/>
    <property type="match status" value="1"/>
</dbReference>
<name>C7NYA9_HALMD</name>
<sequence>MTDLESLGVRPMDDESIRAFLRSRGVGVLGLPTDGPPYLLPMSFGSDGEGTLYFTYVAGDHSEKRALTERATAASFLVFDAPSPFSWRSVVVRGPIERVPEDEWDSLGDELSDGWRPAAFEAAVTEGEISVYRLDIERQDGFEQSSLPPGYAHE</sequence>
<proteinExistence type="predicted"/>
<reference evidence="1 2" key="1">
    <citation type="journal article" date="2009" name="Stand. Genomic Sci.">
        <title>Complete genome sequence of Halomicrobium mukohataei type strain (arg-2).</title>
        <authorList>
            <person name="Tindall B.J."/>
            <person name="Schneider S."/>
            <person name="Lapidus A."/>
            <person name="Copeland A."/>
            <person name="Glavina Del Rio T."/>
            <person name="Nolan M."/>
            <person name="Lucas S."/>
            <person name="Chen F."/>
            <person name="Tice H."/>
            <person name="Cheng J.F."/>
            <person name="Saunders E."/>
            <person name="Bruce D."/>
            <person name="Goodwin L."/>
            <person name="Pitluck S."/>
            <person name="Mikhailova N."/>
            <person name="Pati A."/>
            <person name="Ivanova N."/>
            <person name="Mavrommatis K."/>
            <person name="Chen A."/>
            <person name="Palaniappan K."/>
            <person name="Chain P."/>
            <person name="Land M."/>
            <person name="Hauser L."/>
            <person name="Chang Y.J."/>
            <person name="Jeffries C.D."/>
            <person name="Brettin T."/>
            <person name="Han C."/>
            <person name="Rohde M."/>
            <person name="Goker M."/>
            <person name="Bristow J."/>
            <person name="Eisen J.A."/>
            <person name="Markowitz V."/>
            <person name="Hugenholtz P."/>
            <person name="Klenk H.P."/>
            <person name="Kyrpides N.C."/>
            <person name="Detter J.C."/>
        </authorList>
    </citation>
    <scope>NUCLEOTIDE SEQUENCE [LARGE SCALE GENOMIC DNA]</scope>
    <source>
        <strain evidence="2">ATCC 700874 / DSM 12286 / JCM 9738 / NCIMB 13541</strain>
    </source>
</reference>
<dbReference type="Proteomes" id="UP000001746">
    <property type="component" value="Chromosome"/>
</dbReference>
<accession>C7NYA9</accession>
<dbReference type="HOGENOM" id="CLU_137731_0_0_2"/>
<keyword evidence="2" id="KW-1185">Reference proteome</keyword>
<evidence type="ECO:0000313" key="2">
    <source>
        <dbReference type="Proteomes" id="UP000001746"/>
    </source>
</evidence>
<dbReference type="KEGG" id="hmu:Hmuk_2461"/>
<dbReference type="SUPFAM" id="SSF50475">
    <property type="entry name" value="FMN-binding split barrel"/>
    <property type="match status" value="1"/>
</dbReference>
<dbReference type="STRING" id="485914.Hmuk_2461"/>
<dbReference type="EMBL" id="CP001688">
    <property type="protein sequence ID" value="ACV48569.1"/>
    <property type="molecule type" value="Genomic_DNA"/>
</dbReference>
<dbReference type="InterPro" id="IPR024747">
    <property type="entry name" value="Pyridox_Oxase-rel"/>
</dbReference>
<dbReference type="InterPro" id="IPR012349">
    <property type="entry name" value="Split_barrel_FMN-bd"/>
</dbReference>